<feature type="transmembrane region" description="Helical" evidence="6">
    <location>
        <begin position="169"/>
        <end position="190"/>
    </location>
</feature>
<keyword evidence="3 6" id="KW-0812">Transmembrane</keyword>
<gene>
    <name evidence="7" type="ORF">SLS56_007500</name>
</gene>
<keyword evidence="5 6" id="KW-0472">Membrane</keyword>
<evidence type="ECO:0000256" key="2">
    <source>
        <dbReference type="ARBA" id="ARBA00022448"/>
    </source>
</evidence>
<comment type="caution">
    <text evidence="7">The sequence shown here is derived from an EMBL/GenBank/DDBJ whole genome shotgun (WGS) entry which is preliminary data.</text>
</comment>
<keyword evidence="4 6" id="KW-1133">Transmembrane helix</keyword>
<sequence length="274" mass="29910">MNVLIWFALPDYPEIASWLSSEEKALAVDRLHLDGSKGNAESLTWKAAKETLTDWRLYLHYALYFGISAPYSSLSLFTPSITAGLDYKGLKAQLMTVPPYAVAYVVTVAVAWSADHFNARAIHSACLATIGAAGFLASAILPPHAYLVWPFLFPPTVKESDVDNLQERYGCLIVATSGAFSCIPPLLGWLSSNMFNTAATGLAIALNVSFGAPGQIAGVWIYKADEKAKGFPTGHFVNAGLLFFVAAGGLTLRFYYRMLNRKTLRNGGDRFYVY</sequence>
<organism evidence="7 8">
    <name type="scientific">Neofusicoccum ribis</name>
    <dbReference type="NCBI Taxonomy" id="45134"/>
    <lineage>
        <taxon>Eukaryota</taxon>
        <taxon>Fungi</taxon>
        <taxon>Dikarya</taxon>
        <taxon>Ascomycota</taxon>
        <taxon>Pezizomycotina</taxon>
        <taxon>Dothideomycetes</taxon>
        <taxon>Dothideomycetes incertae sedis</taxon>
        <taxon>Botryosphaeriales</taxon>
        <taxon>Botryosphaeriaceae</taxon>
        <taxon>Neofusicoccum</taxon>
    </lineage>
</organism>
<evidence type="ECO:0008006" key="9">
    <source>
        <dbReference type="Google" id="ProtNLM"/>
    </source>
</evidence>
<evidence type="ECO:0000256" key="6">
    <source>
        <dbReference type="SAM" id="Phobius"/>
    </source>
</evidence>
<evidence type="ECO:0000256" key="5">
    <source>
        <dbReference type="ARBA" id="ARBA00023136"/>
    </source>
</evidence>
<keyword evidence="2" id="KW-0813">Transport</keyword>
<dbReference type="SUPFAM" id="SSF103473">
    <property type="entry name" value="MFS general substrate transporter"/>
    <property type="match status" value="1"/>
</dbReference>
<comment type="subcellular location">
    <subcellularLocation>
        <location evidence="1">Membrane</location>
        <topology evidence="1">Multi-pass membrane protein</topology>
    </subcellularLocation>
</comment>
<keyword evidence="8" id="KW-1185">Reference proteome</keyword>
<evidence type="ECO:0000256" key="1">
    <source>
        <dbReference type="ARBA" id="ARBA00004141"/>
    </source>
</evidence>
<evidence type="ECO:0000256" key="3">
    <source>
        <dbReference type="ARBA" id="ARBA00022692"/>
    </source>
</evidence>
<dbReference type="PANTHER" id="PTHR43791:SF49">
    <property type="entry name" value="TRANSPORTER, PUTATIVE (AFU_ORTHOLOGUE AFUA_4G04250)-RELATED"/>
    <property type="match status" value="1"/>
</dbReference>
<dbReference type="EMBL" id="JAJVDC020000098">
    <property type="protein sequence ID" value="KAL1625154.1"/>
    <property type="molecule type" value="Genomic_DNA"/>
</dbReference>
<dbReference type="PANTHER" id="PTHR43791">
    <property type="entry name" value="PERMEASE-RELATED"/>
    <property type="match status" value="1"/>
</dbReference>
<evidence type="ECO:0000313" key="7">
    <source>
        <dbReference type="EMBL" id="KAL1625154.1"/>
    </source>
</evidence>
<dbReference type="Gene3D" id="1.20.1250.20">
    <property type="entry name" value="MFS general substrate transporter like domains"/>
    <property type="match status" value="1"/>
</dbReference>
<proteinExistence type="predicted"/>
<protein>
    <recommendedName>
        <fullName evidence="9">MFS transporter</fullName>
    </recommendedName>
</protein>
<dbReference type="InterPro" id="IPR036259">
    <property type="entry name" value="MFS_trans_sf"/>
</dbReference>
<name>A0ABR3SMV9_9PEZI</name>
<dbReference type="Proteomes" id="UP001521116">
    <property type="component" value="Unassembled WGS sequence"/>
</dbReference>
<feature type="transmembrane region" description="Helical" evidence="6">
    <location>
        <begin position="234"/>
        <end position="256"/>
    </location>
</feature>
<evidence type="ECO:0000313" key="8">
    <source>
        <dbReference type="Proteomes" id="UP001521116"/>
    </source>
</evidence>
<feature type="transmembrane region" description="Helical" evidence="6">
    <location>
        <begin position="97"/>
        <end position="114"/>
    </location>
</feature>
<accession>A0ABR3SMV9</accession>
<feature type="transmembrane region" description="Helical" evidence="6">
    <location>
        <begin position="202"/>
        <end position="222"/>
    </location>
</feature>
<feature type="transmembrane region" description="Helical" evidence="6">
    <location>
        <begin position="126"/>
        <end position="149"/>
    </location>
</feature>
<feature type="transmembrane region" description="Helical" evidence="6">
    <location>
        <begin position="58"/>
        <end position="77"/>
    </location>
</feature>
<evidence type="ECO:0000256" key="4">
    <source>
        <dbReference type="ARBA" id="ARBA00022989"/>
    </source>
</evidence>
<reference evidence="7 8" key="1">
    <citation type="submission" date="2024-02" db="EMBL/GenBank/DDBJ databases">
        <title>De novo assembly and annotation of 12 fungi associated with fruit tree decline syndrome in Ontario, Canada.</title>
        <authorList>
            <person name="Sulman M."/>
            <person name="Ellouze W."/>
            <person name="Ilyukhin E."/>
        </authorList>
    </citation>
    <scope>NUCLEOTIDE SEQUENCE [LARGE SCALE GENOMIC DNA]</scope>
    <source>
        <strain evidence="7 8">M1-105</strain>
    </source>
</reference>